<organism evidence="1">
    <name type="scientific">Oryza sativa subsp. japonica</name>
    <name type="common">Rice</name>
    <dbReference type="NCBI Taxonomy" id="39947"/>
    <lineage>
        <taxon>Eukaryota</taxon>
        <taxon>Viridiplantae</taxon>
        <taxon>Streptophyta</taxon>
        <taxon>Embryophyta</taxon>
        <taxon>Tracheophyta</taxon>
        <taxon>Spermatophyta</taxon>
        <taxon>Magnoliopsida</taxon>
        <taxon>Liliopsida</taxon>
        <taxon>Poales</taxon>
        <taxon>Poaceae</taxon>
        <taxon>BOP clade</taxon>
        <taxon>Oryzoideae</taxon>
        <taxon>Oryzeae</taxon>
        <taxon>Oryzinae</taxon>
        <taxon>Oryza</taxon>
        <taxon>Oryza sativa</taxon>
    </lineage>
</organism>
<proteinExistence type="predicted"/>
<protein>
    <submittedName>
        <fullName evidence="1">Uncharacterized protein</fullName>
    </submittedName>
</protein>
<sequence length="141" mass="15539">MEEHCWRREASEAHRVCGTKARGWRARRGGDEAGALDGVETRATWSRQQQHHEVGVEGFGVEDELMVEIGVGEEGDDNEELCGAEKVMTTRLVAWRGGGRQALHRPPLVLHSPEELVVQARMKILGEPLIPPPLSSTAADI</sequence>
<dbReference type="EMBL" id="AP002480">
    <property type="protein sequence ID" value="BAD86869.1"/>
    <property type="molecule type" value="Genomic_DNA"/>
</dbReference>
<accession>Q5JNT8</accession>
<dbReference type="AlphaFoldDB" id="Q5JNT8"/>
<name>Q5JNT8_ORYSJ</name>
<evidence type="ECO:0000313" key="1">
    <source>
        <dbReference type="EMBL" id="BAD86869.1"/>
    </source>
</evidence>
<reference evidence="1" key="1">
    <citation type="journal article" date="2002" name="Nature">
        <title>The genome sequence and structure of rice chromosome 1.</title>
        <authorList>
            <person name="Sasaki T."/>
            <person name="Matsumoto T."/>
            <person name="Yamamoto K."/>
            <person name="Sakata K."/>
            <person name="Baba T."/>
            <person name="Katayose Y."/>
            <person name="Wu J."/>
            <person name="Niimura Y."/>
            <person name="Cheng Z."/>
            <person name="Nagamura Y."/>
            <person name="Antonio B.A."/>
            <person name="Kanamori H."/>
            <person name="Hosokawa S."/>
            <person name="Masukawa M."/>
            <person name="Arikawa K."/>
            <person name="Chiden Y."/>
            <person name="Hayashi M."/>
            <person name="Okamoto M."/>
            <person name="Ando T."/>
            <person name="Aoki H."/>
            <person name="Arita K."/>
            <person name="Hamada M."/>
            <person name="Harada C."/>
            <person name="Hijishita S."/>
            <person name="Honda M."/>
            <person name="Ichikawa Y."/>
            <person name="Idonuma A."/>
            <person name="Iijima M."/>
            <person name="Ikeda M."/>
            <person name="Ikeno M."/>
            <person name="Itoh S."/>
            <person name="Itoh T."/>
            <person name="Itoh Y."/>
            <person name="Itoh Y."/>
            <person name="Iwabuchi A."/>
            <person name="Kamiya K."/>
            <person name="Karasawa W."/>
            <person name="Katagiri S."/>
            <person name="Kikuta A."/>
            <person name="Kobayashi N."/>
            <person name="Kono I."/>
            <person name="Machita K."/>
            <person name="Maehara T."/>
            <person name="Mizuno H."/>
            <person name="Mizubayashi T."/>
            <person name="Mukai Y."/>
            <person name="Nagasaki H."/>
            <person name="Nakashima M."/>
            <person name="Nakama Y."/>
            <person name="Nakamichi Y."/>
            <person name="Nakamura M."/>
            <person name="Namiki N."/>
            <person name="Negishi M."/>
            <person name="Ohta I."/>
            <person name="Ono N."/>
            <person name="Saji S."/>
            <person name="Sakai K."/>
            <person name="Shibata M."/>
            <person name="Shimokawa T."/>
            <person name="Shomura A."/>
            <person name="Song J."/>
            <person name="Takazaki Y."/>
            <person name="Terasawa K."/>
            <person name="Tsuji K."/>
            <person name="Waki K."/>
            <person name="Yamagata H."/>
            <person name="Yamane H."/>
            <person name="Yoshiki S."/>
            <person name="Yoshihara R."/>
            <person name="Yukawa K."/>
            <person name="Zhong H."/>
            <person name="Iwama H."/>
            <person name="Endo T."/>
            <person name="Ito H."/>
            <person name="Hahn J.H."/>
            <person name="Kim H.I."/>
            <person name="Eun M.Y."/>
            <person name="Yano M."/>
            <person name="Jiang J."/>
            <person name="Gojobori T."/>
        </authorList>
    </citation>
    <scope>NUCLEOTIDE SEQUENCE [LARGE SCALE GENOMIC DNA]</scope>
</reference>
<gene>
    <name evidence="1" type="primary">P0469E05.31</name>
</gene>
<dbReference type="Proteomes" id="UP000817658">
    <property type="component" value="Chromosome 1"/>
</dbReference>